<evidence type="ECO:0000256" key="1">
    <source>
        <dbReference type="ARBA" id="ARBA00002418"/>
    </source>
</evidence>
<evidence type="ECO:0000256" key="11">
    <source>
        <dbReference type="SAM" id="Coils"/>
    </source>
</evidence>
<feature type="domain" description="Laminin EGF-like" evidence="13">
    <location>
        <begin position="975"/>
        <end position="1022"/>
    </location>
</feature>
<dbReference type="SMART" id="SM00181">
    <property type="entry name" value="EGF"/>
    <property type="match status" value="7"/>
</dbReference>
<evidence type="ECO:0000256" key="4">
    <source>
        <dbReference type="ARBA" id="ARBA00022729"/>
    </source>
</evidence>
<dbReference type="PROSITE" id="PS01248">
    <property type="entry name" value="EGF_LAM_1"/>
    <property type="match status" value="3"/>
</dbReference>
<dbReference type="Gene3D" id="2.10.25.10">
    <property type="entry name" value="Laminin"/>
    <property type="match status" value="9"/>
</dbReference>
<evidence type="ECO:0000256" key="10">
    <source>
        <dbReference type="PROSITE-ProRule" id="PRU00460"/>
    </source>
</evidence>
<dbReference type="PROSITE" id="PS51117">
    <property type="entry name" value="LAMININ_NTER"/>
    <property type="match status" value="1"/>
</dbReference>
<feature type="domain" description="Laminin EGF-like" evidence="13">
    <location>
        <begin position="716"/>
        <end position="763"/>
    </location>
</feature>
<dbReference type="InterPro" id="IPR050440">
    <property type="entry name" value="Laminin/Netrin_ECM"/>
</dbReference>
<feature type="domain" description="Laminin EGF-like" evidence="13">
    <location>
        <begin position="433"/>
        <end position="482"/>
    </location>
</feature>
<evidence type="ECO:0000256" key="7">
    <source>
        <dbReference type="ARBA" id="ARBA00023157"/>
    </source>
</evidence>
<dbReference type="PRINTS" id="PR00011">
    <property type="entry name" value="EGFLAMININ"/>
</dbReference>
<evidence type="ECO:0000256" key="5">
    <source>
        <dbReference type="ARBA" id="ARBA00022737"/>
    </source>
</evidence>
<dbReference type="CDD" id="cd00055">
    <property type="entry name" value="EGF_Lam"/>
    <property type="match status" value="10"/>
</dbReference>
<feature type="disulfide bond" evidence="10">
    <location>
        <begin position="975"/>
        <end position="987"/>
    </location>
</feature>
<dbReference type="GO" id="GO:0009888">
    <property type="term" value="P:tissue development"/>
    <property type="evidence" value="ECO:0007669"/>
    <property type="project" value="TreeGrafter"/>
</dbReference>
<dbReference type="Pfam" id="PF00055">
    <property type="entry name" value="Laminin_N"/>
    <property type="match status" value="1"/>
</dbReference>
<evidence type="ECO:0000259" key="14">
    <source>
        <dbReference type="PROSITE" id="PS51115"/>
    </source>
</evidence>
<keyword evidence="3" id="KW-0964">Secreted</keyword>
<reference evidence="16" key="3">
    <citation type="submission" date="2025-09" db="UniProtKB">
        <authorList>
            <consortium name="Ensembl"/>
        </authorList>
    </citation>
    <scope>IDENTIFICATION</scope>
</reference>
<evidence type="ECO:0000313" key="16">
    <source>
        <dbReference type="Ensembl" id="ENSDCDP00010008621.1"/>
    </source>
</evidence>
<sequence length="1635" mass="180281">METPQLSPVLFLTFLFLTDMGCPVQGAMDSCYDENGNASRCMPKFENAAFNRSVTVSNVCGAPPEDYCMQTGSTRSCHQCESANPNHHHNATYLTDFHIDDEPTWWQSQSMFYGIQYPTSVNLTLHLGKAYEITYVHLKFYTSRPESFAIYKRTQEDGPWLPYQYYSASCGKTYGRNTRSYIRPGGDEREALCTDEFSDISPLTGGNVAFSTLEGRPSAYNFDQSPVLQDWVTATDLMISLDRLNTFGDEFFKDAKVLRSYFYAISDFSVGGRCKCNGHASECVLSDEGKPVCVCEHNTAGADCHLCAPFYQNRPWARATADSANQCVMCNCSDHADTCVFDPEQYRRSGSGGRCVGCRDNTDGAHCEHCRSNFFRRHLDHVCSNCSCNAMGSVSLQCDEQGVCVCRDNVMGQKCDACKPGHHSLSPGGCSLCECDGRGSVGVCSSGDGHCYCKTNVEGHSCNRCKPGSFNLQQEDPDGCQTCFCFGHSLACTSSYQYRPVNITSDFLEGTDGWVGEFSGGLEVPLLWKEGEVYLLPYNELDQGFYKAPEKFMGDQLLSYRQALWLHFTAESEDLLPQTLSVFLEGSGYSVVATLVAQSHHLPSAAHSPQHIFTLRLNERELRPPLSSFEFQHLLSNVTALRISNAGGHNYTSQLSGVTLASAAHVPAGSEGVGAALWVEQCSCPLGLTGQFCERCAPGFTRETPNGGPLSTCVPCNCNQHGDCHPETGVCHCADFTTGPTCEHCLDGYYGNAMIGTSGDCRPCPCPDQTSCAQTPETGDVVCTHCPPGTRGTRCEFCEDGSYGDPLGQRGPIWQCEPCKCHGNVDVNDVGVCDHMTGRCLKCLGHTEGDHCERCQRGYYGNAVDPTRLYPKCKPCRCSPEGTSGSLEYCHPDTGDCLCLSYVTGRDCSQCQPGFFNLLPGLGCERCNCNPIGSTTPACDSVTGQCFCRTGVDGQSCDHCHVGFFGFSSRGCRACNCDPMGSISMQCHDNGTCSCRQGFVGYKCDKCQLNFYHNRETYQCEECPVCYGLVRDQAASMKAKLLDLEKLLSNYDCRNSRGRLYPWHSSQWRENHLPELQGEDYLPNAIEDFLAIQEAREAFISQFTQLETSSQTLELQLRGIAVKMKCRIGVRQGKDLEEMDKEEIKQACQPILEMHAIVKNGLSQLEKATKDLGNMVMPFAIPKGPNEWNARVNESEALANSQTDLASQIQLITLKALQVSNRTYSLLLELLEDNSTELHTHALEEQLAAMQQMKRNLGSQVNESLASHLTVQERNGEMEAMLKNLTVSMAELSEETLETSPVNSSAALASIPQNVTDLTPTQVPSDQDLLNRTTELEILVQSTEEQVNKTQKELMSRISDGQKNMKTIKEFQQLSHLAQGLKVTAVASVVKAKETESEAFALWRNLEGMQKDWPRKQTQVKAAVRKGRVLEEKTLMEVKKLVSQGQSVIRPTLENATQANSTASEAHNIAEAVSKNAERTLTQAKQMKSDSAQVRSAVDTTLLQISQQEQSAAEINVMVQTDEAELSLGSVMKNMEAAKLRLESYSHMLAELQVKLEGNIALEKFNQILNETANRLLVLRRSVESPALAGKIGTLRNAAQEQQSQLANLDESIQEILEERDSLRDIALSLPKKCP</sequence>
<keyword evidence="9 10" id="KW-0424">Laminin EGF-like domain</keyword>
<dbReference type="InterPro" id="IPR000742">
    <property type="entry name" value="EGF"/>
</dbReference>
<dbReference type="SUPFAM" id="SSF57196">
    <property type="entry name" value="EGF/Laminin"/>
    <property type="match status" value="8"/>
</dbReference>
<feature type="disulfide bond" evidence="10">
    <location>
        <begin position="733"/>
        <end position="742"/>
    </location>
</feature>
<dbReference type="InterPro" id="IPR000034">
    <property type="entry name" value="Laminin_IV"/>
</dbReference>
<feature type="domain" description="Laminin N-terminal" evidence="15">
    <location>
        <begin position="37"/>
        <end position="273"/>
    </location>
</feature>
<dbReference type="RefSeq" id="XP_028828505.1">
    <property type="nucleotide sequence ID" value="XM_028972672.1"/>
</dbReference>
<dbReference type="PROSITE" id="PS50027">
    <property type="entry name" value="EGF_LAM_2"/>
    <property type="match status" value="7"/>
</dbReference>
<comment type="function">
    <text evidence="1">Binding to cells via a high affinity receptor, laminin is thought to mediate the attachment, migration and organization of cells into tissues during embryonic development by interacting with other extracellular matrix components.</text>
</comment>
<comment type="subcellular location">
    <subcellularLocation>
        <location evidence="2">Secreted</location>
        <location evidence="2">Extracellular space</location>
        <location evidence="2">Extracellular matrix</location>
        <location evidence="2">Basement membrane</location>
    </subcellularLocation>
</comment>
<dbReference type="Gene3D" id="2.60.120.260">
    <property type="entry name" value="Galactose-binding domain-like"/>
    <property type="match status" value="1"/>
</dbReference>
<keyword evidence="5" id="KW-0677">Repeat</keyword>
<dbReference type="FunFam" id="2.10.25.10:FF:000094">
    <property type="entry name" value="Laminin subunit alpha-2"/>
    <property type="match status" value="1"/>
</dbReference>
<dbReference type="PROSITE" id="PS51115">
    <property type="entry name" value="LAMININ_IVA"/>
    <property type="match status" value="1"/>
</dbReference>
<dbReference type="SMART" id="SM00281">
    <property type="entry name" value="LamB"/>
    <property type="match status" value="1"/>
</dbReference>
<evidence type="ECO:0000256" key="2">
    <source>
        <dbReference type="ARBA" id="ARBA00004302"/>
    </source>
</evidence>
<evidence type="ECO:0000259" key="13">
    <source>
        <dbReference type="PROSITE" id="PS50027"/>
    </source>
</evidence>
<comment type="caution">
    <text evidence="10">Lacks conserved residue(s) required for the propagation of feature annotation.</text>
</comment>
<dbReference type="InterPro" id="IPR002049">
    <property type="entry name" value="LE_dom"/>
</dbReference>
<dbReference type="SMART" id="SM00180">
    <property type="entry name" value="EGF_Lam"/>
    <property type="match status" value="11"/>
</dbReference>
<dbReference type="SMART" id="SM00136">
    <property type="entry name" value="LamNT"/>
    <property type="match status" value="1"/>
</dbReference>
<dbReference type="FunFam" id="2.10.25.10:FF:000105">
    <property type="entry name" value="laminin subunit gamma-1"/>
    <property type="match status" value="2"/>
</dbReference>
<feature type="signal peptide" evidence="12">
    <location>
        <begin position="1"/>
        <end position="26"/>
    </location>
</feature>
<feature type="domain" description="Laminin EGF-like" evidence="13">
    <location>
        <begin position="819"/>
        <end position="875"/>
    </location>
</feature>
<dbReference type="FunFam" id="2.10.25.10:FF:000166">
    <property type="entry name" value="laminin subunit gamma-1"/>
    <property type="match status" value="1"/>
</dbReference>
<feature type="disulfide bond" evidence="10">
    <location>
        <begin position="843"/>
        <end position="852"/>
    </location>
</feature>
<evidence type="ECO:0000256" key="8">
    <source>
        <dbReference type="ARBA" id="ARBA00023180"/>
    </source>
</evidence>
<dbReference type="FunFam" id="2.10.25.10:FF:000188">
    <property type="entry name" value="Laminin subunit gamma 2"/>
    <property type="match status" value="1"/>
</dbReference>
<dbReference type="GeneID" id="114785987"/>
<dbReference type="Pfam" id="PF24973">
    <property type="entry name" value="EGF_LMN_ATRN"/>
    <property type="match status" value="1"/>
</dbReference>
<evidence type="ECO:0000313" key="17">
    <source>
        <dbReference type="Proteomes" id="UP000694580"/>
    </source>
</evidence>
<protein>
    <recommendedName>
        <fullName evidence="18">Laminin subunit gamma-3-like</fullName>
    </recommendedName>
</protein>
<keyword evidence="4 12" id="KW-0732">Signal</keyword>
<organism evidence="16 17">
    <name type="scientific">Denticeps clupeoides</name>
    <name type="common">denticle herring</name>
    <dbReference type="NCBI Taxonomy" id="299321"/>
    <lineage>
        <taxon>Eukaryota</taxon>
        <taxon>Metazoa</taxon>
        <taxon>Chordata</taxon>
        <taxon>Craniata</taxon>
        <taxon>Vertebrata</taxon>
        <taxon>Euteleostomi</taxon>
        <taxon>Actinopterygii</taxon>
        <taxon>Neopterygii</taxon>
        <taxon>Teleostei</taxon>
        <taxon>Clupei</taxon>
        <taxon>Clupeiformes</taxon>
        <taxon>Denticipitoidei</taxon>
        <taxon>Denticipitidae</taxon>
        <taxon>Denticeps</taxon>
    </lineage>
</organism>
<feature type="disulfide bond" evidence="10">
    <location>
        <begin position="406"/>
        <end position="415"/>
    </location>
</feature>
<feature type="domain" description="Laminin EGF-like" evidence="13">
    <location>
        <begin position="386"/>
        <end position="432"/>
    </location>
</feature>
<reference evidence="16 17" key="1">
    <citation type="submission" date="2020-06" db="EMBL/GenBank/DDBJ databases">
        <authorList>
            <consortium name="Wellcome Sanger Institute Data Sharing"/>
        </authorList>
    </citation>
    <scope>NUCLEOTIDE SEQUENCE [LARGE SCALE GENOMIC DNA]</scope>
</reference>
<reference evidence="16" key="2">
    <citation type="submission" date="2025-08" db="UniProtKB">
        <authorList>
            <consortium name="Ensembl"/>
        </authorList>
    </citation>
    <scope>IDENTIFICATION</scope>
</reference>
<dbReference type="FunFam" id="2.10.25.10:FF:000163">
    <property type="entry name" value="laminin subunit gamma-1"/>
    <property type="match status" value="1"/>
</dbReference>
<keyword evidence="7 10" id="KW-1015">Disulfide bond</keyword>
<dbReference type="InterPro" id="IPR008211">
    <property type="entry name" value="Laminin_N"/>
</dbReference>
<feature type="domain" description="Laminin IV type A" evidence="14">
    <location>
        <begin position="509"/>
        <end position="681"/>
    </location>
</feature>
<feature type="chain" id="PRO_5044206589" description="Laminin subunit gamma-3-like" evidence="12">
    <location>
        <begin position="27"/>
        <end position="1635"/>
    </location>
</feature>
<feature type="disulfide bond" evidence="10">
    <location>
        <begin position="948"/>
        <end position="957"/>
    </location>
</feature>
<feature type="coiled-coil region" evidence="11">
    <location>
        <begin position="1592"/>
        <end position="1626"/>
    </location>
</feature>
<dbReference type="GO" id="GO:0005576">
    <property type="term" value="C:extracellular region"/>
    <property type="evidence" value="ECO:0007669"/>
    <property type="project" value="UniProtKB-ARBA"/>
</dbReference>
<feature type="domain" description="Laminin EGF-like" evidence="13">
    <location>
        <begin position="927"/>
        <end position="974"/>
    </location>
</feature>
<keyword evidence="11" id="KW-0175">Coiled coil</keyword>
<dbReference type="Proteomes" id="UP000694580">
    <property type="component" value="Chromosome 3"/>
</dbReference>
<feature type="disulfide bond" evidence="10">
    <location>
        <begin position="386"/>
        <end position="398"/>
    </location>
</feature>
<dbReference type="InterPro" id="IPR056863">
    <property type="entry name" value="LMN_ATRN_NET-like_EGF"/>
</dbReference>
<dbReference type="FunFam" id="2.10.25.10:FF:000051">
    <property type="entry name" value="Laminin subunit alpha 4"/>
    <property type="match status" value="1"/>
</dbReference>
<evidence type="ECO:0000256" key="6">
    <source>
        <dbReference type="ARBA" id="ARBA00022869"/>
    </source>
</evidence>
<gene>
    <name evidence="16" type="primary">LAMC3</name>
</gene>
<dbReference type="GO" id="GO:0009887">
    <property type="term" value="P:animal organ morphogenesis"/>
    <property type="evidence" value="ECO:0007669"/>
    <property type="project" value="TreeGrafter"/>
</dbReference>
<feature type="disulfide bond" evidence="10">
    <location>
        <begin position="453"/>
        <end position="462"/>
    </location>
</feature>
<evidence type="ECO:0000256" key="3">
    <source>
        <dbReference type="ARBA" id="ARBA00022525"/>
    </source>
</evidence>
<feature type="disulfide bond" evidence="10">
    <location>
        <begin position="995"/>
        <end position="1004"/>
    </location>
</feature>
<proteinExistence type="predicted"/>
<dbReference type="Pfam" id="PF00052">
    <property type="entry name" value="Laminin_B"/>
    <property type="match status" value="1"/>
</dbReference>
<keyword evidence="6" id="KW-0272">Extracellular matrix</keyword>
<evidence type="ECO:0000256" key="12">
    <source>
        <dbReference type="SAM" id="SignalP"/>
    </source>
</evidence>
<evidence type="ECO:0000256" key="9">
    <source>
        <dbReference type="ARBA" id="ARBA00023292"/>
    </source>
</evidence>
<keyword evidence="8" id="KW-0325">Glycoprotein</keyword>
<feature type="disulfide bond" evidence="10">
    <location>
        <begin position="899"/>
        <end position="908"/>
    </location>
</feature>
<feature type="disulfide bond" evidence="10">
    <location>
        <begin position="927"/>
        <end position="939"/>
    </location>
</feature>
<accession>A0AAY4AMP1</accession>
<keyword evidence="17" id="KW-1185">Reference proteome</keyword>
<keyword evidence="6" id="KW-0084">Basement membrane</keyword>
<evidence type="ECO:0000259" key="15">
    <source>
        <dbReference type="PROSITE" id="PS51117"/>
    </source>
</evidence>
<dbReference type="FunFam" id="2.10.25.10:FF:000090">
    <property type="entry name" value="laminin subunit alpha"/>
    <property type="match status" value="1"/>
</dbReference>
<name>A0AAY4AMP1_9TELE</name>
<dbReference type="GeneTree" id="ENSGT00940000166104"/>
<dbReference type="FunFam" id="2.10.25.10:FF:000074">
    <property type="entry name" value="Laminin subunit alpha"/>
    <property type="match status" value="1"/>
</dbReference>
<dbReference type="Ensembl" id="ENSDCDT00010009057.1">
    <property type="protein sequence ID" value="ENSDCDP00010008621.1"/>
    <property type="gene ID" value="ENSDCDG00010003827.1"/>
</dbReference>
<dbReference type="PANTHER" id="PTHR10574:SF240">
    <property type="entry name" value="LAMININ SUBUNIT GAMMA-3"/>
    <property type="match status" value="1"/>
</dbReference>
<dbReference type="Pfam" id="PF00053">
    <property type="entry name" value="EGF_laminin"/>
    <property type="match status" value="10"/>
</dbReference>
<evidence type="ECO:0008006" key="18">
    <source>
        <dbReference type="Google" id="ProtNLM"/>
    </source>
</evidence>
<feature type="domain" description="Laminin EGF-like" evidence="13">
    <location>
        <begin position="876"/>
        <end position="926"/>
    </location>
</feature>
<dbReference type="PANTHER" id="PTHR10574">
    <property type="entry name" value="NETRIN/LAMININ-RELATED"/>
    <property type="match status" value="1"/>
</dbReference>
<dbReference type="FunFam" id="2.60.120.260:FF:000018">
    <property type="entry name" value="Laminin subunit gamma 1"/>
    <property type="match status" value="1"/>
</dbReference>
<feature type="disulfide bond" evidence="10">
    <location>
        <begin position="929"/>
        <end position="946"/>
    </location>
</feature>
<dbReference type="GO" id="GO:0005604">
    <property type="term" value="C:basement membrane"/>
    <property type="evidence" value="ECO:0007669"/>
    <property type="project" value="UniProtKB-SubCell"/>
</dbReference>